<evidence type="ECO:0000256" key="7">
    <source>
        <dbReference type="RuleBase" id="RU367148"/>
    </source>
</evidence>
<dbReference type="GO" id="GO:0000974">
    <property type="term" value="C:Prp19 complex"/>
    <property type="evidence" value="ECO:0007669"/>
    <property type="project" value="TreeGrafter"/>
</dbReference>
<evidence type="ECO:0000256" key="3">
    <source>
        <dbReference type="ARBA" id="ARBA00022664"/>
    </source>
</evidence>
<dbReference type="OrthoDB" id="199717at2759"/>
<dbReference type="GO" id="GO:0071014">
    <property type="term" value="C:post-mRNA release spliceosomal complex"/>
    <property type="evidence" value="ECO:0007669"/>
    <property type="project" value="TreeGrafter"/>
</dbReference>
<feature type="compositionally biased region" description="Basic and acidic residues" evidence="8">
    <location>
        <begin position="50"/>
        <end position="76"/>
    </location>
</feature>
<comment type="function">
    <text evidence="7">Involved in pre-mRNA splicing.</text>
</comment>
<proteinExistence type="inferred from homology"/>
<feature type="compositionally biased region" description="Basic and acidic residues" evidence="8">
    <location>
        <begin position="1"/>
        <end position="10"/>
    </location>
</feature>
<keyword evidence="6 7" id="KW-0539">Nucleus</keyword>
<evidence type="ECO:0000256" key="5">
    <source>
        <dbReference type="ARBA" id="ARBA00023187"/>
    </source>
</evidence>
<dbReference type="EMBL" id="MTYJ01000107">
    <property type="protein sequence ID" value="OQV14283.1"/>
    <property type="molecule type" value="Genomic_DNA"/>
</dbReference>
<evidence type="ECO:0000313" key="9">
    <source>
        <dbReference type="EMBL" id="OQV14283.1"/>
    </source>
</evidence>
<keyword evidence="4 7" id="KW-0747">Spliceosome</keyword>
<keyword evidence="5 7" id="KW-0508">mRNA splicing</keyword>
<dbReference type="GO" id="GO:0000398">
    <property type="term" value="P:mRNA splicing, via spliceosome"/>
    <property type="evidence" value="ECO:0007669"/>
    <property type="project" value="UniProtKB-UniRule"/>
</dbReference>
<evidence type="ECO:0000313" key="10">
    <source>
        <dbReference type="Proteomes" id="UP000192578"/>
    </source>
</evidence>
<evidence type="ECO:0000256" key="2">
    <source>
        <dbReference type="ARBA" id="ARBA00010028"/>
    </source>
</evidence>
<evidence type="ECO:0000256" key="4">
    <source>
        <dbReference type="ARBA" id="ARBA00022728"/>
    </source>
</evidence>
<name>A0A1W0WGN3_HYPEX</name>
<dbReference type="AlphaFoldDB" id="A0A1W0WGN3"/>
<keyword evidence="3 7" id="KW-0507">mRNA processing</keyword>
<gene>
    <name evidence="9" type="ORF">BV898_11520</name>
</gene>
<dbReference type="GO" id="GO:0071013">
    <property type="term" value="C:catalytic step 2 spliceosome"/>
    <property type="evidence" value="ECO:0007669"/>
    <property type="project" value="TreeGrafter"/>
</dbReference>
<sequence>MDTGEDHREPGTSTGEEATTTTAEVDSTTASSSSQSTAAKALHAQRMKKLRELHAKRNEARNLNHRDVVEEDHQRKLPKNWEARRERMEWKVNDDEKRKEAEEQGYDYDRLKVLEVSAAEASSRDMRKRKKQNPDLGFSTFEDSSIRQYTSLTKQIKPDFEQYEKQKAELGDRFYATANTIMQGEHKDSPEAIEKLVGDVNAQADRRQKFSRRRTFNAESEIDFINEKNMHFNKKLSRFYGKYTSETKQNIERGTAV</sequence>
<dbReference type="Proteomes" id="UP000192578">
    <property type="component" value="Unassembled WGS sequence"/>
</dbReference>
<evidence type="ECO:0000256" key="1">
    <source>
        <dbReference type="ARBA" id="ARBA00004123"/>
    </source>
</evidence>
<comment type="caution">
    <text evidence="9">The sequence shown here is derived from an EMBL/GenBank/DDBJ whole genome shotgun (WGS) entry which is preliminary data.</text>
</comment>
<dbReference type="InterPro" id="IPR013260">
    <property type="entry name" value="mRNA_splic_SYF2"/>
</dbReference>
<dbReference type="Pfam" id="PF08231">
    <property type="entry name" value="SYF2"/>
    <property type="match status" value="1"/>
</dbReference>
<evidence type="ECO:0000256" key="8">
    <source>
        <dbReference type="SAM" id="MobiDB-lite"/>
    </source>
</evidence>
<comment type="subunit">
    <text evidence="7">May be part of a spliceosome complex.</text>
</comment>
<dbReference type="PANTHER" id="PTHR13264">
    <property type="entry name" value="GCIP-INTERACTING PROTEIN P29"/>
    <property type="match status" value="1"/>
</dbReference>
<feature type="region of interest" description="Disordered" evidence="8">
    <location>
        <begin position="1"/>
        <end position="76"/>
    </location>
</feature>
<accession>A0A1W0WGN3</accession>
<reference evidence="10" key="1">
    <citation type="submission" date="2017-01" db="EMBL/GenBank/DDBJ databases">
        <title>Comparative genomics of anhydrobiosis in the tardigrade Hypsibius dujardini.</title>
        <authorList>
            <person name="Yoshida Y."/>
            <person name="Koutsovoulos G."/>
            <person name="Laetsch D."/>
            <person name="Stevens L."/>
            <person name="Kumar S."/>
            <person name="Horikawa D."/>
            <person name="Ishino K."/>
            <person name="Komine S."/>
            <person name="Tomita M."/>
            <person name="Blaxter M."/>
            <person name="Arakawa K."/>
        </authorList>
    </citation>
    <scope>NUCLEOTIDE SEQUENCE [LARGE SCALE GENOMIC DNA]</scope>
    <source>
        <strain evidence="10">Z151</strain>
    </source>
</reference>
<comment type="similarity">
    <text evidence="2 7">Belongs to the SYF2 family.</text>
</comment>
<comment type="subcellular location">
    <subcellularLocation>
        <location evidence="1 7">Nucleus</location>
    </subcellularLocation>
</comment>
<dbReference type="PANTHER" id="PTHR13264:SF5">
    <property type="entry name" value="PRE-MRNA-SPLICING FACTOR SYF2"/>
    <property type="match status" value="1"/>
</dbReference>
<organism evidence="9 10">
    <name type="scientific">Hypsibius exemplaris</name>
    <name type="common">Freshwater tardigrade</name>
    <dbReference type="NCBI Taxonomy" id="2072580"/>
    <lineage>
        <taxon>Eukaryota</taxon>
        <taxon>Metazoa</taxon>
        <taxon>Ecdysozoa</taxon>
        <taxon>Tardigrada</taxon>
        <taxon>Eutardigrada</taxon>
        <taxon>Parachela</taxon>
        <taxon>Hypsibioidea</taxon>
        <taxon>Hypsibiidae</taxon>
        <taxon>Hypsibius</taxon>
    </lineage>
</organism>
<protein>
    <recommendedName>
        <fullName evidence="7">Pre-mRNA-splicing factor SYF2</fullName>
    </recommendedName>
</protein>
<keyword evidence="10" id="KW-1185">Reference proteome</keyword>
<evidence type="ECO:0000256" key="6">
    <source>
        <dbReference type="ARBA" id="ARBA00023242"/>
    </source>
</evidence>
<feature type="compositionally biased region" description="Low complexity" evidence="8">
    <location>
        <begin position="12"/>
        <end position="41"/>
    </location>
</feature>
<feature type="region of interest" description="Disordered" evidence="8">
    <location>
        <begin position="120"/>
        <end position="139"/>
    </location>
</feature>